<dbReference type="InterPro" id="IPR056610">
    <property type="entry name" value="Elapor1/2_TNFR-like"/>
</dbReference>
<dbReference type="GO" id="GO:0005886">
    <property type="term" value="C:plasma membrane"/>
    <property type="evidence" value="ECO:0007669"/>
    <property type="project" value="UniProtKB-SubCell"/>
</dbReference>
<comment type="caution">
    <text evidence="13">The sequence shown here is derived from an EMBL/GenBank/DDBJ whole genome shotgun (WGS) entry which is preliminary data.</text>
</comment>
<name>A0A7J8D655_ROUAE</name>
<dbReference type="Pfam" id="PF23089">
    <property type="entry name" value="ELAPOR1_C"/>
    <property type="match status" value="1"/>
</dbReference>
<dbReference type="InterPro" id="IPR056609">
    <property type="entry name" value="Elapor1-like_3rd"/>
</dbReference>
<accession>A0A7J8D655</accession>
<keyword evidence="9" id="KW-0325">Glycoprotein</keyword>
<keyword evidence="3" id="KW-1003">Cell membrane</keyword>
<dbReference type="Proteomes" id="UP000593571">
    <property type="component" value="Unassembled WGS sequence"/>
</dbReference>
<dbReference type="PANTHER" id="PTHR22727:SF3">
    <property type="entry name" value="ENDOSOME_LYSOSOME-ASSOCIATED APOPTOSIS AND AUTOPHAGY REGULATOR FAMILY MEMBER 2"/>
    <property type="match status" value="1"/>
</dbReference>
<feature type="compositionally biased region" description="Basic residues" evidence="10">
    <location>
        <begin position="7"/>
        <end position="25"/>
    </location>
</feature>
<evidence type="ECO:0000313" key="14">
    <source>
        <dbReference type="Proteomes" id="UP000593571"/>
    </source>
</evidence>
<evidence type="ECO:0000256" key="4">
    <source>
        <dbReference type="ARBA" id="ARBA00022692"/>
    </source>
</evidence>
<evidence type="ECO:0000256" key="1">
    <source>
        <dbReference type="ARBA" id="ARBA00004251"/>
    </source>
</evidence>
<evidence type="ECO:0000256" key="7">
    <source>
        <dbReference type="ARBA" id="ARBA00023136"/>
    </source>
</evidence>
<evidence type="ECO:0000256" key="2">
    <source>
        <dbReference type="ARBA" id="ARBA00007627"/>
    </source>
</evidence>
<evidence type="ECO:0000259" key="12">
    <source>
        <dbReference type="PROSITE" id="PS51914"/>
    </source>
</evidence>
<dbReference type="Pfam" id="PF23087">
    <property type="entry name" value="MRH_ELAPOR1_9th"/>
    <property type="match status" value="1"/>
</dbReference>
<comment type="similarity">
    <text evidence="2">Belongs to the ELAPOR family.</text>
</comment>
<evidence type="ECO:0000256" key="3">
    <source>
        <dbReference type="ARBA" id="ARBA00022475"/>
    </source>
</evidence>
<dbReference type="Pfam" id="PF23091">
    <property type="entry name" value="TNFR_ELAPOR1_6th"/>
    <property type="match status" value="1"/>
</dbReference>
<dbReference type="InterPro" id="IPR039181">
    <property type="entry name" value="Elapor1/2"/>
</dbReference>
<keyword evidence="7 11" id="KW-0472">Membrane</keyword>
<gene>
    <name evidence="13" type="ORF">HJG63_007221</name>
</gene>
<protein>
    <recommendedName>
        <fullName evidence="12">MRH domain-containing protein</fullName>
    </recommendedName>
</protein>
<sequence length="957" mass="105806">MLPRARALARGRGRGRLPGASRRRLPLSSSPAWLCCWALAACQAAWAGDLPSSSRPLPPCQEKDYHFEYTECDSSGSRWRVAIPNSAVDCSGLPDPVRGKECTFSCASGEYLEMKNQVCSKCGEGTYSLGSGIKFDEWDELPTGFSNVATFMDTVVGPSDSRPVGCNNSSWIPRGNYIESNRDDCTVSLIYAVHLKKSGYVSFEYQYVDNNIFFEFFIQNDQCQEMDTTADKWVKLTDNGEWGSHSVMLKSGTNILYWRTTGILMGSKAVKPVLVKNITIEGVAYTSECFPCKPGTFSDKPGSFNCQVCPRNTYSEKGAKECIKCAEDSQFSEEGSSECMERPPCTTKDYFQIHTPCDEEGKTQIMYKWIEPKICWEDLTDAIRLPPSGEKKDCPPCNPGFYNNGSSSCHPCPPGTFSDGTKECRPCPAGTEPALGFEYKWWNVLPGNMKTSCFNVGNSKCDGMNGWEVAGDHIQSGAGGSDNDYLILNLHIPGFKPPTSMTGAMGSELGRITFVFETLCSADCILYFMMDINRKSTNVVESWGGTKEKQAYTHIIFKNATFTFTWAFQRTNEGQDATTLRKKPTSVRSVHLTPTCPYIRSMARKLVFHVGLGVEALSNLSSVGSLMNGPSFTSKGTKYFHFFNISLCGHEGKKMALCTNNITDFTVKEMVAGSDDYTNLVGAFVCQSTIIPSESKGFRAALSSQSIILADTFLGVTVETTLQNINIKEDMFPVPPSQIPDVHFFYKSSTTTTSCVNGRSTAVKMRCNPTKLGAGMISVPSKCPAGTCDGCTFYFLWESSEACPLCTEHDFHEIEGACKRGFQETLYVWNEPKWCIKGISLPEKKLSTCETVDFWLKVGAGVGAFTAVLLVALTCYFWKKNQKLEYKYSKLVMTTNSKECELPAADSCAIMEGEDNEEEVVYSNKQSLLGKLKSLATKEKEDHFESVQLKSSRSPNI</sequence>
<dbReference type="InterPro" id="IPR056608">
    <property type="entry name" value="Elapor1/2_GBD"/>
</dbReference>
<keyword evidence="6 11" id="KW-1133">Transmembrane helix</keyword>
<evidence type="ECO:0000256" key="11">
    <source>
        <dbReference type="SAM" id="Phobius"/>
    </source>
</evidence>
<dbReference type="SMART" id="SM01411">
    <property type="entry name" value="Ephrin_rec_like"/>
    <property type="match status" value="3"/>
</dbReference>
<evidence type="ECO:0000256" key="8">
    <source>
        <dbReference type="ARBA" id="ARBA00023157"/>
    </source>
</evidence>
<dbReference type="InterPro" id="IPR056607">
    <property type="entry name" value="Elapor1/2_MRH"/>
</dbReference>
<keyword evidence="14" id="KW-1185">Reference proteome</keyword>
<evidence type="ECO:0000256" key="6">
    <source>
        <dbReference type="ARBA" id="ARBA00022989"/>
    </source>
</evidence>
<proteinExistence type="inferred from homology"/>
<keyword evidence="5" id="KW-0732">Signal</keyword>
<dbReference type="PANTHER" id="PTHR22727">
    <property type="entry name" value="PROTEIN CBG13728"/>
    <property type="match status" value="1"/>
</dbReference>
<dbReference type="InterPro" id="IPR056606">
    <property type="entry name" value="Elapor1/2_C"/>
</dbReference>
<feature type="domain" description="MRH" evidence="12">
    <location>
        <begin position="594"/>
        <end position="805"/>
    </location>
</feature>
<dbReference type="GO" id="GO:0030513">
    <property type="term" value="P:positive regulation of BMP signaling pathway"/>
    <property type="evidence" value="ECO:0007669"/>
    <property type="project" value="TreeGrafter"/>
</dbReference>
<dbReference type="Pfam" id="PF23031">
    <property type="entry name" value="GBD_ELAPOR1"/>
    <property type="match status" value="1"/>
</dbReference>
<feature type="region of interest" description="Disordered" evidence="10">
    <location>
        <begin position="7"/>
        <end position="26"/>
    </location>
</feature>
<dbReference type="Pfam" id="PF23032">
    <property type="entry name" value="GBD_ELAPOR1-like_3rd"/>
    <property type="match status" value="1"/>
</dbReference>
<dbReference type="EMBL" id="JACASE010000013">
    <property type="protein sequence ID" value="KAF6418630.1"/>
    <property type="molecule type" value="Genomic_DNA"/>
</dbReference>
<comment type="subcellular location">
    <subcellularLocation>
        <location evidence="1">Cell membrane</location>
        <topology evidence="1">Single-pass type I membrane protein</topology>
    </subcellularLocation>
</comment>
<dbReference type="Gene3D" id="2.10.50.10">
    <property type="entry name" value="Tumor Necrosis Factor Receptor, subunit A, domain 2"/>
    <property type="match status" value="2"/>
</dbReference>
<dbReference type="PROSITE" id="PS51914">
    <property type="entry name" value="MRH"/>
    <property type="match status" value="1"/>
</dbReference>
<feature type="transmembrane region" description="Helical" evidence="11">
    <location>
        <begin position="854"/>
        <end position="878"/>
    </location>
</feature>
<evidence type="ECO:0000256" key="10">
    <source>
        <dbReference type="SAM" id="MobiDB-lite"/>
    </source>
</evidence>
<dbReference type="AlphaFoldDB" id="A0A7J8D655"/>
<keyword evidence="4 11" id="KW-0812">Transmembrane</keyword>
<reference evidence="13 14" key="1">
    <citation type="journal article" date="2020" name="Nature">
        <title>Six reference-quality genomes reveal evolution of bat adaptations.</title>
        <authorList>
            <person name="Jebb D."/>
            <person name="Huang Z."/>
            <person name="Pippel M."/>
            <person name="Hughes G.M."/>
            <person name="Lavrichenko K."/>
            <person name="Devanna P."/>
            <person name="Winkler S."/>
            <person name="Jermiin L.S."/>
            <person name="Skirmuntt E.C."/>
            <person name="Katzourakis A."/>
            <person name="Burkitt-Gray L."/>
            <person name="Ray D.A."/>
            <person name="Sullivan K.A.M."/>
            <person name="Roscito J.G."/>
            <person name="Kirilenko B.M."/>
            <person name="Davalos L.M."/>
            <person name="Corthals A.P."/>
            <person name="Power M.L."/>
            <person name="Jones G."/>
            <person name="Ransome R.D."/>
            <person name="Dechmann D.K.N."/>
            <person name="Locatelli A.G."/>
            <person name="Puechmaille S.J."/>
            <person name="Fedrigo O."/>
            <person name="Jarvis E.D."/>
            <person name="Hiller M."/>
            <person name="Vernes S.C."/>
            <person name="Myers E.W."/>
            <person name="Teeling E.C."/>
        </authorList>
    </citation>
    <scope>NUCLEOTIDE SEQUENCE [LARGE SCALE GENOMIC DNA]</scope>
    <source>
        <strain evidence="13">MRouAeg1</strain>
        <tissue evidence="13">Muscle</tissue>
    </source>
</reference>
<dbReference type="SUPFAM" id="SSF50911">
    <property type="entry name" value="Mannose 6-phosphate receptor domain"/>
    <property type="match status" value="1"/>
</dbReference>
<organism evidence="13 14">
    <name type="scientific">Rousettus aegyptiacus</name>
    <name type="common">Egyptian fruit bat</name>
    <name type="synonym">Pteropus aegyptiacus</name>
    <dbReference type="NCBI Taxonomy" id="9407"/>
    <lineage>
        <taxon>Eukaryota</taxon>
        <taxon>Metazoa</taxon>
        <taxon>Chordata</taxon>
        <taxon>Craniata</taxon>
        <taxon>Vertebrata</taxon>
        <taxon>Euteleostomi</taxon>
        <taxon>Mammalia</taxon>
        <taxon>Eutheria</taxon>
        <taxon>Laurasiatheria</taxon>
        <taxon>Chiroptera</taxon>
        <taxon>Yinpterochiroptera</taxon>
        <taxon>Pteropodoidea</taxon>
        <taxon>Pteropodidae</taxon>
        <taxon>Rousettinae</taxon>
        <taxon>Rousettus</taxon>
    </lineage>
</organism>
<evidence type="ECO:0000256" key="9">
    <source>
        <dbReference type="ARBA" id="ARBA00023180"/>
    </source>
</evidence>
<keyword evidence="8" id="KW-1015">Disulfide bond</keyword>
<dbReference type="InterPro" id="IPR044865">
    <property type="entry name" value="MRH_dom"/>
</dbReference>
<evidence type="ECO:0000256" key="5">
    <source>
        <dbReference type="ARBA" id="ARBA00022729"/>
    </source>
</evidence>
<evidence type="ECO:0000313" key="13">
    <source>
        <dbReference type="EMBL" id="KAF6418630.1"/>
    </source>
</evidence>
<dbReference type="InterPro" id="IPR009011">
    <property type="entry name" value="Man6P_isomerase_rcpt-bd_dom_sf"/>
</dbReference>